<reference evidence="1 2" key="1">
    <citation type="submission" date="2016-10" db="EMBL/GenBank/DDBJ databases">
        <title>Genome sequence of the ascomycete fungus Penicillium subrubescens.</title>
        <authorList>
            <person name="De Vries R.P."/>
            <person name="Peng M."/>
            <person name="Dilokpimol A."/>
            <person name="Hilden K."/>
            <person name="Makela M.R."/>
            <person name="Grigoriev I."/>
            <person name="Riley R."/>
            <person name="Granchi Z."/>
        </authorList>
    </citation>
    <scope>NUCLEOTIDE SEQUENCE [LARGE SCALE GENOMIC DNA]</scope>
    <source>
        <strain evidence="1 2">CBS 132785</strain>
    </source>
</reference>
<protein>
    <submittedName>
        <fullName evidence="1">Uncharacterized protein</fullName>
    </submittedName>
</protein>
<gene>
    <name evidence="1" type="ORF">PENSUB_1270</name>
</gene>
<sequence>MDIRQHANVLLSQGPVLLSIWRPQLRDTPDGPELRAVEVVAHEVGSILVTPCVMSCRSYLVFCDDEGSAVDHPGLRLRLGDFTYKELAQKEMGDLGYNSVKI</sequence>
<organism evidence="1 2">
    <name type="scientific">Penicillium subrubescens</name>
    <dbReference type="NCBI Taxonomy" id="1316194"/>
    <lineage>
        <taxon>Eukaryota</taxon>
        <taxon>Fungi</taxon>
        <taxon>Dikarya</taxon>
        <taxon>Ascomycota</taxon>
        <taxon>Pezizomycotina</taxon>
        <taxon>Eurotiomycetes</taxon>
        <taxon>Eurotiomycetidae</taxon>
        <taxon>Eurotiales</taxon>
        <taxon>Aspergillaceae</taxon>
        <taxon>Penicillium</taxon>
    </lineage>
</organism>
<evidence type="ECO:0000313" key="2">
    <source>
        <dbReference type="Proteomes" id="UP000186955"/>
    </source>
</evidence>
<name>A0A1Q5UL26_9EURO</name>
<evidence type="ECO:0000313" key="1">
    <source>
        <dbReference type="EMBL" id="OKP13170.1"/>
    </source>
</evidence>
<proteinExistence type="predicted"/>
<accession>A0A1Q5UL26</accession>
<keyword evidence="2" id="KW-1185">Reference proteome</keyword>
<dbReference type="AlphaFoldDB" id="A0A1Q5UL26"/>
<dbReference type="Proteomes" id="UP000186955">
    <property type="component" value="Unassembled WGS sequence"/>
</dbReference>
<dbReference type="EMBL" id="MNBE01000157">
    <property type="protein sequence ID" value="OKP13170.1"/>
    <property type="molecule type" value="Genomic_DNA"/>
</dbReference>
<comment type="caution">
    <text evidence="1">The sequence shown here is derived from an EMBL/GenBank/DDBJ whole genome shotgun (WGS) entry which is preliminary data.</text>
</comment>